<keyword evidence="4" id="KW-1185">Reference proteome</keyword>
<name>A0A2R8BFW2_9RHOB</name>
<accession>A0A2R8BFW2</accession>
<evidence type="ECO:0000259" key="2">
    <source>
        <dbReference type="Pfam" id="PF12146"/>
    </source>
</evidence>
<keyword evidence="1" id="KW-0812">Transmembrane</keyword>
<dbReference type="GO" id="GO:0047372">
    <property type="term" value="F:monoacylglycerol lipase activity"/>
    <property type="evidence" value="ECO:0007669"/>
    <property type="project" value="UniProtKB-EC"/>
</dbReference>
<feature type="transmembrane region" description="Helical" evidence="1">
    <location>
        <begin position="7"/>
        <end position="26"/>
    </location>
</feature>
<keyword evidence="1" id="KW-1133">Transmembrane helix</keyword>
<dbReference type="EMBL" id="OMOR01000001">
    <property type="protein sequence ID" value="SPH21949.1"/>
    <property type="molecule type" value="Genomic_DNA"/>
</dbReference>
<organism evidence="3 4">
    <name type="scientific">Ascidiaceihabitans donghaensis</name>
    <dbReference type="NCBI Taxonomy" id="1510460"/>
    <lineage>
        <taxon>Bacteria</taxon>
        <taxon>Pseudomonadati</taxon>
        <taxon>Pseudomonadota</taxon>
        <taxon>Alphaproteobacteria</taxon>
        <taxon>Rhodobacterales</taxon>
        <taxon>Paracoccaceae</taxon>
        <taxon>Ascidiaceihabitans</taxon>
    </lineage>
</organism>
<dbReference type="InterPro" id="IPR029058">
    <property type="entry name" value="AB_hydrolase_fold"/>
</dbReference>
<keyword evidence="3" id="KW-0378">Hydrolase</keyword>
<sequence length="327" mass="35053">MKLIGRFFIRFVLTLVALGFAMWVFGPYEPVDYATDFDETQLEDGVDAYLATQEARFDDIRPDSEKRVVWAGSQRAKTDYVLVYLHGFSASSQEIRPVPDAVATNLGANLVYTRFQGHGRTADAMGEGTVNGWMRDTVEALAIARKIGDKIIVLTTSTGGTLAALAMTHPELQQQVAGVAFVAPNFGVNNPAAALLTMPGVRVWGPVVAGKTRSFTPLNDGQGREWTTTYPTVAAVPMAAAVQEAVGRDYKDVAIPALFFYAAEDQVVIASETDKIVENWGGPVTVERPVLGAGVDPMGHVIAGDIMSPAMTAAATTTLLNWIGGLQ</sequence>
<dbReference type="EC" id="3.1.1.23" evidence="3"/>
<dbReference type="Gene3D" id="3.40.50.1820">
    <property type="entry name" value="alpha/beta hydrolase"/>
    <property type="match status" value="1"/>
</dbReference>
<evidence type="ECO:0000313" key="4">
    <source>
        <dbReference type="Proteomes" id="UP000244880"/>
    </source>
</evidence>
<protein>
    <submittedName>
        <fullName evidence="3">Thermostable monoacylglycerol lipase</fullName>
        <ecNumber evidence="3">3.1.1.23</ecNumber>
    </submittedName>
</protein>
<evidence type="ECO:0000256" key="1">
    <source>
        <dbReference type="SAM" id="Phobius"/>
    </source>
</evidence>
<evidence type="ECO:0000313" key="3">
    <source>
        <dbReference type="EMBL" id="SPH21949.1"/>
    </source>
</evidence>
<reference evidence="3 4" key="1">
    <citation type="submission" date="2018-03" db="EMBL/GenBank/DDBJ databases">
        <authorList>
            <person name="Keele B.F."/>
        </authorList>
    </citation>
    <scope>NUCLEOTIDE SEQUENCE [LARGE SCALE GENOMIC DNA]</scope>
    <source>
        <strain evidence="3 4">CECT 8599</strain>
    </source>
</reference>
<dbReference type="SUPFAM" id="SSF53474">
    <property type="entry name" value="alpha/beta-Hydrolases"/>
    <property type="match status" value="1"/>
</dbReference>
<gene>
    <name evidence="3" type="ORF">ASD8599_02696</name>
</gene>
<dbReference type="Proteomes" id="UP000244880">
    <property type="component" value="Unassembled WGS sequence"/>
</dbReference>
<feature type="domain" description="Serine aminopeptidase S33" evidence="2">
    <location>
        <begin position="78"/>
        <end position="280"/>
    </location>
</feature>
<dbReference type="Pfam" id="PF12146">
    <property type="entry name" value="Hydrolase_4"/>
    <property type="match status" value="1"/>
</dbReference>
<keyword evidence="1" id="KW-0472">Membrane</keyword>
<dbReference type="AlphaFoldDB" id="A0A2R8BFW2"/>
<proteinExistence type="predicted"/>
<dbReference type="InterPro" id="IPR022742">
    <property type="entry name" value="Hydrolase_4"/>
</dbReference>
<dbReference type="RefSeq" id="WP_219928857.1">
    <property type="nucleotide sequence ID" value="NZ_OMOR01000001.1"/>
</dbReference>